<organism evidence="1">
    <name type="scientific">Arundo donax</name>
    <name type="common">Giant reed</name>
    <name type="synonym">Donax arundinaceus</name>
    <dbReference type="NCBI Taxonomy" id="35708"/>
    <lineage>
        <taxon>Eukaryota</taxon>
        <taxon>Viridiplantae</taxon>
        <taxon>Streptophyta</taxon>
        <taxon>Embryophyta</taxon>
        <taxon>Tracheophyta</taxon>
        <taxon>Spermatophyta</taxon>
        <taxon>Magnoliopsida</taxon>
        <taxon>Liliopsida</taxon>
        <taxon>Poales</taxon>
        <taxon>Poaceae</taxon>
        <taxon>PACMAD clade</taxon>
        <taxon>Arundinoideae</taxon>
        <taxon>Arundineae</taxon>
        <taxon>Arundo</taxon>
    </lineage>
</organism>
<reference evidence="1" key="2">
    <citation type="journal article" date="2015" name="Data Brief">
        <title>Shoot transcriptome of the giant reed, Arundo donax.</title>
        <authorList>
            <person name="Barrero R.A."/>
            <person name="Guerrero F.D."/>
            <person name="Moolhuijzen P."/>
            <person name="Goolsby J.A."/>
            <person name="Tidwell J."/>
            <person name="Bellgard S.E."/>
            <person name="Bellgard M.I."/>
        </authorList>
    </citation>
    <scope>NUCLEOTIDE SEQUENCE</scope>
    <source>
        <tissue evidence="1">Shoot tissue taken approximately 20 cm above the soil surface</tissue>
    </source>
</reference>
<dbReference type="EMBL" id="GBRH01213336">
    <property type="protein sequence ID" value="JAD84559.1"/>
    <property type="molecule type" value="Transcribed_RNA"/>
</dbReference>
<evidence type="ECO:0000313" key="1">
    <source>
        <dbReference type="EMBL" id="JAD84559.1"/>
    </source>
</evidence>
<accession>A0A0A9D7I3</accession>
<sequence length="43" mass="5029">MCDQPQVLLALAELKMRTLTHDHFTALISFSNYHRLEIIFSHS</sequence>
<dbReference type="AlphaFoldDB" id="A0A0A9D7I3"/>
<reference evidence="1" key="1">
    <citation type="submission" date="2014-09" db="EMBL/GenBank/DDBJ databases">
        <authorList>
            <person name="Magalhaes I.L.F."/>
            <person name="Oliveira U."/>
            <person name="Santos F.R."/>
            <person name="Vidigal T.H.D.A."/>
            <person name="Brescovit A.D."/>
            <person name="Santos A.J."/>
        </authorList>
    </citation>
    <scope>NUCLEOTIDE SEQUENCE</scope>
    <source>
        <tissue evidence="1">Shoot tissue taken approximately 20 cm above the soil surface</tissue>
    </source>
</reference>
<protein>
    <submittedName>
        <fullName evidence="1">Uncharacterized protein</fullName>
    </submittedName>
</protein>
<name>A0A0A9D7I3_ARUDO</name>
<proteinExistence type="predicted"/>